<name>X1GR00_9ZZZZ</name>
<sequence>GYAENKEIAQQFFESKLIIPTDRFILIDSHLCLICRINY</sequence>
<evidence type="ECO:0000313" key="1">
    <source>
        <dbReference type="EMBL" id="GAH44009.1"/>
    </source>
</evidence>
<dbReference type="AlphaFoldDB" id="X1GR00"/>
<comment type="caution">
    <text evidence="1">The sequence shown here is derived from an EMBL/GenBank/DDBJ whole genome shotgun (WGS) entry which is preliminary data.</text>
</comment>
<organism evidence="1">
    <name type="scientific">marine sediment metagenome</name>
    <dbReference type="NCBI Taxonomy" id="412755"/>
    <lineage>
        <taxon>unclassified sequences</taxon>
        <taxon>metagenomes</taxon>
        <taxon>ecological metagenomes</taxon>
    </lineage>
</organism>
<accession>X1GR00</accession>
<gene>
    <name evidence="1" type="ORF">S03H2_11773</name>
</gene>
<proteinExistence type="predicted"/>
<dbReference type="EMBL" id="BARU01005996">
    <property type="protein sequence ID" value="GAH44009.1"/>
    <property type="molecule type" value="Genomic_DNA"/>
</dbReference>
<reference evidence="1" key="1">
    <citation type="journal article" date="2014" name="Front. Microbiol.">
        <title>High frequency of phylogenetically diverse reductive dehalogenase-homologous genes in deep subseafloor sedimentary metagenomes.</title>
        <authorList>
            <person name="Kawai M."/>
            <person name="Futagami T."/>
            <person name="Toyoda A."/>
            <person name="Takaki Y."/>
            <person name="Nishi S."/>
            <person name="Hori S."/>
            <person name="Arai W."/>
            <person name="Tsubouchi T."/>
            <person name="Morono Y."/>
            <person name="Uchiyama I."/>
            <person name="Ito T."/>
            <person name="Fujiyama A."/>
            <person name="Inagaki F."/>
            <person name="Takami H."/>
        </authorList>
    </citation>
    <scope>NUCLEOTIDE SEQUENCE</scope>
    <source>
        <strain evidence="1">Expedition CK06-06</strain>
    </source>
</reference>
<protein>
    <submittedName>
        <fullName evidence="1">Uncharacterized protein</fullName>
    </submittedName>
</protein>
<feature type="non-terminal residue" evidence="1">
    <location>
        <position position="1"/>
    </location>
</feature>